<accession>A0A0G4HV80</accession>
<organism evidence="1">
    <name type="scientific">Chromera velia CCMP2878</name>
    <dbReference type="NCBI Taxonomy" id="1169474"/>
    <lineage>
        <taxon>Eukaryota</taxon>
        <taxon>Sar</taxon>
        <taxon>Alveolata</taxon>
        <taxon>Colpodellida</taxon>
        <taxon>Chromeraceae</taxon>
        <taxon>Chromera</taxon>
    </lineage>
</organism>
<proteinExistence type="predicted"/>
<dbReference type="EMBL" id="CDMZ01003989">
    <property type="protein sequence ID" value="CEM48314.1"/>
    <property type="molecule type" value="Genomic_DNA"/>
</dbReference>
<feature type="non-terminal residue" evidence="1">
    <location>
        <position position="1"/>
    </location>
</feature>
<reference evidence="1" key="1">
    <citation type="submission" date="2014-11" db="EMBL/GenBank/DDBJ databases">
        <authorList>
            <person name="Otto D Thomas"/>
            <person name="Naeem Raeece"/>
        </authorList>
    </citation>
    <scope>NUCLEOTIDE SEQUENCE</scope>
</reference>
<sequence>IVGLLQEILVLYPSPSSTPPESVVTTNILGVRKWTAGRGMCLSFSLYFFFVSL</sequence>
<name>A0A0G4HV80_9ALVE</name>
<evidence type="ECO:0000313" key="1">
    <source>
        <dbReference type="EMBL" id="CEM48314.1"/>
    </source>
</evidence>
<dbReference type="AlphaFoldDB" id="A0A0G4HV80"/>
<dbReference type="VEuPathDB" id="CryptoDB:Cvel_32095"/>
<protein>
    <submittedName>
        <fullName evidence="1">Uncharacterized protein</fullName>
    </submittedName>
</protein>
<gene>
    <name evidence="1" type="ORF">Cvel_32095</name>
</gene>